<evidence type="ECO:0000313" key="11">
    <source>
        <dbReference type="Proteomes" id="UP000813462"/>
    </source>
</evidence>
<comment type="similarity">
    <text evidence="2">Belongs to the plant rapid alkalinization factor (RALF) family.</text>
</comment>
<dbReference type="AlphaFoldDB" id="A0A978VJF8"/>
<evidence type="ECO:0000256" key="5">
    <source>
        <dbReference type="ARBA" id="ARBA00022729"/>
    </source>
</evidence>
<evidence type="ECO:0000256" key="4">
    <source>
        <dbReference type="ARBA" id="ARBA00022702"/>
    </source>
</evidence>
<dbReference type="PANTHER" id="PTHR34270:SF3">
    <property type="entry name" value="PROTEIN RALF-LIKE 16-RELATED"/>
    <property type="match status" value="1"/>
</dbReference>
<dbReference type="GO" id="GO:0005576">
    <property type="term" value="C:extracellular region"/>
    <property type="evidence" value="ECO:0007669"/>
    <property type="project" value="UniProtKB-SubCell"/>
</dbReference>
<feature type="transmembrane region" description="Helical" evidence="9">
    <location>
        <begin position="6"/>
        <end position="24"/>
    </location>
</feature>
<protein>
    <recommendedName>
        <fullName evidence="12">Rapid ALkalinization Factor</fullName>
    </recommendedName>
</protein>
<accession>A0A978VJF8</accession>
<dbReference type="Pfam" id="PF05498">
    <property type="entry name" value="RALF"/>
    <property type="match status" value="1"/>
</dbReference>
<dbReference type="GO" id="GO:0005179">
    <property type="term" value="F:hormone activity"/>
    <property type="evidence" value="ECO:0007669"/>
    <property type="project" value="UniProtKB-KW"/>
</dbReference>
<evidence type="ECO:0008006" key="12">
    <source>
        <dbReference type="Google" id="ProtNLM"/>
    </source>
</evidence>
<keyword evidence="4" id="KW-0372">Hormone</keyword>
<evidence type="ECO:0000256" key="6">
    <source>
        <dbReference type="ARBA" id="ARBA00023157"/>
    </source>
</evidence>
<evidence type="ECO:0000256" key="1">
    <source>
        <dbReference type="ARBA" id="ARBA00004613"/>
    </source>
</evidence>
<dbReference type="Proteomes" id="UP000813462">
    <property type="component" value="Unassembled WGS sequence"/>
</dbReference>
<keyword evidence="9" id="KW-0812">Transmembrane</keyword>
<comment type="caution">
    <text evidence="10">The sequence shown here is derived from an EMBL/GenBank/DDBJ whole genome shotgun (WGS) entry which is preliminary data.</text>
</comment>
<comment type="subcellular location">
    <subcellularLocation>
        <location evidence="1">Secreted</location>
    </subcellularLocation>
</comment>
<sequence length="186" mass="20700">MAICKGLLVVIASLQVMIWMNLIGQSEGSKFLQYGALDRDVIPGCGPKHPEECKKTQANPYTRGCLSEERCRDHYRDPIKDFEGEDDETVGQAGHDNDPSTSKATDVKNHIHPQHLAAAPITIRIFELEWLCVLDLRSLVTAFKTALAATRTSSKADNSSSKPMLVSLLRFYPLRWPLRLSPHVSG</sequence>
<keyword evidence="3" id="KW-0964">Secreted</keyword>
<comment type="function">
    <text evidence="7">Cell signaling peptide that may regulate plant stress, growth, and development. Mediates a rapid alkalinization of extracellular space by mediating a transient increase in the cytoplasmic Ca(2+) concentration leading to a calcium-dependent signaling events through a cell surface receptor and a concomitant activation of some intracellular mitogen-activated protein kinases.</text>
</comment>
<name>A0A978VJF8_ZIZJJ</name>
<evidence type="ECO:0000256" key="7">
    <source>
        <dbReference type="ARBA" id="ARBA00037228"/>
    </source>
</evidence>
<feature type="region of interest" description="Disordered" evidence="8">
    <location>
        <begin position="82"/>
        <end position="106"/>
    </location>
</feature>
<keyword evidence="5" id="KW-0732">Signal</keyword>
<reference evidence="10" key="1">
    <citation type="journal article" date="2021" name="Front. Plant Sci.">
        <title>Chromosome-Scale Genome Assembly for Chinese Sour Jujube and Insights Into Its Genome Evolution and Domestication Signature.</title>
        <authorList>
            <person name="Shen L.-Y."/>
            <person name="Luo H."/>
            <person name="Wang X.-L."/>
            <person name="Wang X.-M."/>
            <person name="Qiu X.-J."/>
            <person name="Liu H."/>
            <person name="Zhou S.-S."/>
            <person name="Jia K.-H."/>
            <person name="Nie S."/>
            <person name="Bao Y.-T."/>
            <person name="Zhang R.-G."/>
            <person name="Yun Q.-Z."/>
            <person name="Chai Y.-H."/>
            <person name="Lu J.-Y."/>
            <person name="Li Y."/>
            <person name="Zhao S.-W."/>
            <person name="Mao J.-F."/>
            <person name="Jia S.-G."/>
            <person name="Mao Y.-M."/>
        </authorList>
    </citation>
    <scope>NUCLEOTIDE SEQUENCE</scope>
    <source>
        <strain evidence="10">AT0</strain>
        <tissue evidence="10">Leaf</tissue>
    </source>
</reference>
<keyword evidence="9" id="KW-1133">Transmembrane helix</keyword>
<dbReference type="GO" id="GO:0040008">
    <property type="term" value="P:regulation of growth"/>
    <property type="evidence" value="ECO:0007669"/>
    <property type="project" value="UniProtKB-ARBA"/>
</dbReference>
<organism evidence="10 11">
    <name type="scientific">Ziziphus jujuba var. spinosa</name>
    <dbReference type="NCBI Taxonomy" id="714518"/>
    <lineage>
        <taxon>Eukaryota</taxon>
        <taxon>Viridiplantae</taxon>
        <taxon>Streptophyta</taxon>
        <taxon>Embryophyta</taxon>
        <taxon>Tracheophyta</taxon>
        <taxon>Spermatophyta</taxon>
        <taxon>Magnoliopsida</taxon>
        <taxon>eudicotyledons</taxon>
        <taxon>Gunneridae</taxon>
        <taxon>Pentapetalae</taxon>
        <taxon>rosids</taxon>
        <taxon>fabids</taxon>
        <taxon>Rosales</taxon>
        <taxon>Rhamnaceae</taxon>
        <taxon>Paliureae</taxon>
        <taxon>Ziziphus</taxon>
    </lineage>
</organism>
<evidence type="ECO:0000256" key="2">
    <source>
        <dbReference type="ARBA" id="ARBA00009178"/>
    </source>
</evidence>
<keyword evidence="6" id="KW-1015">Disulfide bond</keyword>
<proteinExistence type="inferred from homology"/>
<evidence type="ECO:0000313" key="10">
    <source>
        <dbReference type="EMBL" id="KAH7533227.1"/>
    </source>
</evidence>
<evidence type="ECO:0000256" key="8">
    <source>
        <dbReference type="SAM" id="MobiDB-lite"/>
    </source>
</evidence>
<evidence type="ECO:0000256" key="3">
    <source>
        <dbReference type="ARBA" id="ARBA00022525"/>
    </source>
</evidence>
<dbReference type="PANTHER" id="PTHR34270">
    <property type="entry name" value="PROTEIN RALF-LIKE 15-RELATED"/>
    <property type="match status" value="1"/>
</dbReference>
<keyword evidence="9" id="KW-0472">Membrane</keyword>
<gene>
    <name evidence="10" type="ORF">FEM48_Zijuj04G0107800</name>
</gene>
<dbReference type="EMBL" id="JAEACU010000004">
    <property type="protein sequence ID" value="KAH7533227.1"/>
    <property type="molecule type" value="Genomic_DNA"/>
</dbReference>
<dbReference type="InterPro" id="IPR008801">
    <property type="entry name" value="RALF"/>
</dbReference>
<evidence type="ECO:0000256" key="9">
    <source>
        <dbReference type="SAM" id="Phobius"/>
    </source>
</evidence>